<name>A0AAD9MZV2_9ANNE</name>
<dbReference type="Proteomes" id="UP001208570">
    <property type="component" value="Unassembled WGS sequence"/>
</dbReference>
<feature type="region of interest" description="Disordered" evidence="1">
    <location>
        <begin position="163"/>
        <end position="195"/>
    </location>
</feature>
<feature type="region of interest" description="Disordered" evidence="1">
    <location>
        <begin position="435"/>
        <end position="471"/>
    </location>
</feature>
<evidence type="ECO:0000313" key="3">
    <source>
        <dbReference type="Proteomes" id="UP001208570"/>
    </source>
</evidence>
<evidence type="ECO:0000313" key="2">
    <source>
        <dbReference type="EMBL" id="KAK2149109.1"/>
    </source>
</evidence>
<keyword evidence="3" id="KW-1185">Reference proteome</keyword>
<organism evidence="2 3">
    <name type="scientific">Paralvinella palmiformis</name>
    <dbReference type="NCBI Taxonomy" id="53620"/>
    <lineage>
        <taxon>Eukaryota</taxon>
        <taxon>Metazoa</taxon>
        <taxon>Spiralia</taxon>
        <taxon>Lophotrochozoa</taxon>
        <taxon>Annelida</taxon>
        <taxon>Polychaeta</taxon>
        <taxon>Sedentaria</taxon>
        <taxon>Canalipalpata</taxon>
        <taxon>Terebellida</taxon>
        <taxon>Terebelliformia</taxon>
        <taxon>Alvinellidae</taxon>
        <taxon>Paralvinella</taxon>
    </lineage>
</organism>
<dbReference type="AlphaFoldDB" id="A0AAD9MZV2"/>
<reference evidence="2" key="1">
    <citation type="journal article" date="2023" name="Mol. Biol. Evol.">
        <title>Third-Generation Sequencing Reveals the Adaptive Role of the Epigenome in Three Deep-Sea Polychaetes.</title>
        <authorList>
            <person name="Perez M."/>
            <person name="Aroh O."/>
            <person name="Sun Y."/>
            <person name="Lan Y."/>
            <person name="Juniper S.K."/>
            <person name="Young C.R."/>
            <person name="Angers B."/>
            <person name="Qian P.Y."/>
        </authorList>
    </citation>
    <scope>NUCLEOTIDE SEQUENCE</scope>
    <source>
        <strain evidence="2">P08H-3</strain>
    </source>
</reference>
<evidence type="ECO:0000256" key="1">
    <source>
        <dbReference type="SAM" id="MobiDB-lite"/>
    </source>
</evidence>
<proteinExistence type="predicted"/>
<feature type="compositionally biased region" description="Polar residues" evidence="1">
    <location>
        <begin position="215"/>
        <end position="226"/>
    </location>
</feature>
<dbReference type="EMBL" id="JAODUP010000467">
    <property type="protein sequence ID" value="KAK2149109.1"/>
    <property type="molecule type" value="Genomic_DNA"/>
</dbReference>
<comment type="caution">
    <text evidence="2">The sequence shown here is derived from an EMBL/GenBank/DDBJ whole genome shotgun (WGS) entry which is preliminary data.</text>
</comment>
<gene>
    <name evidence="2" type="ORF">LSH36_467g03005</name>
</gene>
<protein>
    <submittedName>
        <fullName evidence="2">Uncharacterized protein</fullName>
    </submittedName>
</protein>
<feature type="compositionally biased region" description="Acidic residues" evidence="1">
    <location>
        <begin position="442"/>
        <end position="471"/>
    </location>
</feature>
<sequence length="471" mass="54053">MEYHFPLQLYEIVDEVAPRHCPAIEPVSMQSWPREYYVDPEEPSLLSSIPRGCPHCSQLEMPGDGSVLKSHDVDGYLRVKPCLDTIRVKQCLDVGCDCADCSNRQYDRYNHIDGRWIQDIPCLNCETGCDINPDKYKRQHGIKHRAGSESYSLDGNPIDYEGKKYHHHRHHHHHHQLHKHGKHKKQPKKSKSYSSLPTCIRDAEFQPGVKKGSKYHQSTPHSNTPAEANLRRARYLSQSDCDLFDDLDLTPEELDIDTLLQEKLDLDVTLTGGYNGKSTLPGYGCHRYPAPGFDTSSQLDYGEDEGELMVDRGISEAEIDRYFTKRRMMQAEELSHNSSFSAYDIDLRDDLTRRRELSSLPHGSRSLENGLDTIHESDTPELYGFEDYDPLFYLIKSQGRNQGNQSLDIKDWVDVTRFKGIKSLADVSYEITFPEFNHPTDDYADDDDDDDDDTNDDDNDDDDNDILESLT</sequence>
<feature type="compositionally biased region" description="Basic residues" evidence="1">
    <location>
        <begin position="164"/>
        <end position="191"/>
    </location>
</feature>
<feature type="region of interest" description="Disordered" evidence="1">
    <location>
        <begin position="207"/>
        <end position="226"/>
    </location>
</feature>
<accession>A0AAD9MZV2</accession>